<keyword evidence="1" id="KW-0812">Transmembrane</keyword>
<feature type="transmembrane region" description="Helical" evidence="1">
    <location>
        <begin position="104"/>
        <end position="123"/>
    </location>
</feature>
<dbReference type="EMBL" id="HE575324">
    <property type="protein sequence ID" value="CCC94904.1"/>
    <property type="molecule type" value="Genomic_DNA"/>
</dbReference>
<proteinExistence type="predicted"/>
<organism evidence="2">
    <name type="scientific">Trypanosoma congolense (strain IL3000)</name>
    <dbReference type="NCBI Taxonomy" id="1068625"/>
    <lineage>
        <taxon>Eukaryota</taxon>
        <taxon>Discoba</taxon>
        <taxon>Euglenozoa</taxon>
        <taxon>Kinetoplastea</taxon>
        <taxon>Metakinetoplastina</taxon>
        <taxon>Trypanosomatida</taxon>
        <taxon>Trypanosomatidae</taxon>
        <taxon>Trypanosoma</taxon>
        <taxon>Nannomonas</taxon>
    </lineage>
</organism>
<reference evidence="2" key="1">
    <citation type="journal article" date="2012" name="Proc. Natl. Acad. Sci. U.S.A.">
        <title>Antigenic diversity is generated by distinct evolutionary mechanisms in African trypanosome species.</title>
        <authorList>
            <person name="Jackson A.P."/>
            <person name="Berry A."/>
            <person name="Aslett M."/>
            <person name="Allison H.C."/>
            <person name="Burton P."/>
            <person name="Vavrova-Anderson J."/>
            <person name="Brown R."/>
            <person name="Browne H."/>
            <person name="Corton N."/>
            <person name="Hauser H."/>
            <person name="Gamble J."/>
            <person name="Gilderthorp R."/>
            <person name="Marcello L."/>
            <person name="McQuillan J."/>
            <person name="Otto T.D."/>
            <person name="Quail M.A."/>
            <person name="Sanders M.J."/>
            <person name="van Tonder A."/>
            <person name="Ginger M.L."/>
            <person name="Field M.C."/>
            <person name="Barry J.D."/>
            <person name="Hertz-Fowler C."/>
            <person name="Berriman M."/>
        </authorList>
    </citation>
    <scope>NUCLEOTIDE SEQUENCE</scope>
    <source>
        <strain evidence="2">IL3000</strain>
    </source>
</reference>
<accession>G0UZT5</accession>
<dbReference type="AlphaFoldDB" id="G0UZT5"/>
<sequence length="197" mass="22731">MSVTADFTREDEYQLEALRASKDCGDLSQSERETLDRLERKYDAFIKKSLHNMKSMGSERLKRGPWLLRVLLSWPFLWVSLSLFFFVFLLVINAQVMPVTHTVLRWHFASTVLLLFPATLLAFTRFSSWRSFELIALLSFVVVGGVLGLVVLLTVPYIWHQTDQLQDVRILIMNVLYDIVLVLIPALMLARLEPKAS</sequence>
<gene>
    <name evidence="2" type="ORF">TCIL3000_11_2980</name>
</gene>
<feature type="transmembrane region" description="Helical" evidence="1">
    <location>
        <begin position="135"/>
        <end position="159"/>
    </location>
</feature>
<evidence type="ECO:0000256" key="1">
    <source>
        <dbReference type="SAM" id="Phobius"/>
    </source>
</evidence>
<protein>
    <submittedName>
        <fullName evidence="2">Uncharacterized protein</fullName>
    </submittedName>
</protein>
<keyword evidence="1" id="KW-1133">Transmembrane helix</keyword>
<name>G0UZT5_TRYCI</name>
<evidence type="ECO:0000313" key="2">
    <source>
        <dbReference type="EMBL" id="CCC94904.1"/>
    </source>
</evidence>
<feature type="transmembrane region" description="Helical" evidence="1">
    <location>
        <begin position="171"/>
        <end position="190"/>
    </location>
</feature>
<dbReference type="VEuPathDB" id="TriTrypDB:TcIL3000.11.2980"/>
<keyword evidence="1" id="KW-0472">Membrane</keyword>
<feature type="transmembrane region" description="Helical" evidence="1">
    <location>
        <begin position="66"/>
        <end position="92"/>
    </location>
</feature>